<dbReference type="Proteomes" id="UP000886752">
    <property type="component" value="Unassembled WGS sequence"/>
</dbReference>
<organism evidence="2 3">
    <name type="scientific">Candidatus Desulfovibrio intestinipullorum</name>
    <dbReference type="NCBI Taxonomy" id="2838536"/>
    <lineage>
        <taxon>Bacteria</taxon>
        <taxon>Pseudomonadati</taxon>
        <taxon>Thermodesulfobacteriota</taxon>
        <taxon>Desulfovibrionia</taxon>
        <taxon>Desulfovibrionales</taxon>
        <taxon>Desulfovibrionaceae</taxon>
        <taxon>Desulfovibrio</taxon>
    </lineage>
</organism>
<evidence type="ECO:0000256" key="1">
    <source>
        <dbReference type="SAM" id="SignalP"/>
    </source>
</evidence>
<evidence type="ECO:0000313" key="3">
    <source>
        <dbReference type="Proteomes" id="UP000886752"/>
    </source>
</evidence>
<dbReference type="PANTHER" id="PTHR34309:SF1">
    <property type="entry name" value="PROTEIN GLCG"/>
    <property type="match status" value="1"/>
</dbReference>
<dbReference type="Pfam" id="PF03928">
    <property type="entry name" value="HbpS-like"/>
    <property type="match status" value="1"/>
</dbReference>
<dbReference type="PANTHER" id="PTHR34309">
    <property type="entry name" value="SLR1406 PROTEIN"/>
    <property type="match status" value="1"/>
</dbReference>
<dbReference type="InterPro" id="IPR005624">
    <property type="entry name" value="PduO/GlcC-like"/>
</dbReference>
<gene>
    <name evidence="2" type="ORF">H9894_05970</name>
</gene>
<dbReference type="AlphaFoldDB" id="A0A9D1PWW0"/>
<keyword evidence="1" id="KW-0732">Signal</keyword>
<comment type="caution">
    <text evidence="2">The sequence shown here is derived from an EMBL/GenBank/DDBJ whole genome shotgun (WGS) entry which is preliminary data.</text>
</comment>
<dbReference type="EMBL" id="DXHV01000060">
    <property type="protein sequence ID" value="HIW00721.1"/>
    <property type="molecule type" value="Genomic_DNA"/>
</dbReference>
<name>A0A9D1PWW0_9BACT</name>
<reference evidence="2" key="1">
    <citation type="journal article" date="2021" name="PeerJ">
        <title>Extensive microbial diversity within the chicken gut microbiome revealed by metagenomics and culture.</title>
        <authorList>
            <person name="Gilroy R."/>
            <person name="Ravi A."/>
            <person name="Getino M."/>
            <person name="Pursley I."/>
            <person name="Horton D.L."/>
            <person name="Alikhan N.F."/>
            <person name="Baker D."/>
            <person name="Gharbi K."/>
            <person name="Hall N."/>
            <person name="Watson M."/>
            <person name="Adriaenssens E.M."/>
            <person name="Foster-Nyarko E."/>
            <person name="Jarju S."/>
            <person name="Secka A."/>
            <person name="Antonio M."/>
            <person name="Oren A."/>
            <person name="Chaudhuri R.R."/>
            <person name="La Ragione R."/>
            <person name="Hildebrand F."/>
            <person name="Pallen M.J."/>
        </authorList>
    </citation>
    <scope>NUCLEOTIDE SEQUENCE</scope>
    <source>
        <strain evidence="2">ChiHecec2B26-446</strain>
    </source>
</reference>
<dbReference type="InterPro" id="IPR038084">
    <property type="entry name" value="PduO/GlcC-like_sf"/>
</dbReference>
<evidence type="ECO:0000313" key="2">
    <source>
        <dbReference type="EMBL" id="HIW00721.1"/>
    </source>
</evidence>
<protein>
    <submittedName>
        <fullName evidence="2">Heme-binding protein</fullName>
    </submittedName>
</protein>
<dbReference type="SUPFAM" id="SSF143744">
    <property type="entry name" value="GlcG-like"/>
    <property type="match status" value="1"/>
</dbReference>
<reference evidence="2" key="2">
    <citation type="submission" date="2021-04" db="EMBL/GenBank/DDBJ databases">
        <authorList>
            <person name="Gilroy R."/>
        </authorList>
    </citation>
    <scope>NUCLEOTIDE SEQUENCE</scope>
    <source>
        <strain evidence="2">ChiHecec2B26-446</strain>
    </source>
</reference>
<proteinExistence type="predicted"/>
<feature type="signal peptide" evidence="1">
    <location>
        <begin position="1"/>
        <end position="21"/>
    </location>
</feature>
<accession>A0A9D1PWW0</accession>
<dbReference type="InterPro" id="IPR052517">
    <property type="entry name" value="GlcG_carb_metab_protein"/>
</dbReference>
<feature type="chain" id="PRO_5038941898" evidence="1">
    <location>
        <begin position="22"/>
        <end position="172"/>
    </location>
</feature>
<dbReference type="Gene3D" id="3.30.450.150">
    <property type="entry name" value="Haem-degrading domain"/>
    <property type="match status" value="1"/>
</dbReference>
<sequence>MIRSFVAALVLSLFVAGSASAAKVDVSKLQLAGDITQAQAEIVLKGALAKAVDQGVPMNIAVVDAGGNLKAFLRMDGAFLGSIDVSIGKAETARRFNMSTAALGAAAQPGGELFGIEVTNGRLVIFGGGELLRDANGVIIGAIGVSGGSVAEDTNVAKAGVAALEKAVKAKK</sequence>